<organism evidence="1 2">
    <name type="scientific">Hymenobacter montanus</name>
    <dbReference type="NCBI Taxonomy" id="2771359"/>
    <lineage>
        <taxon>Bacteria</taxon>
        <taxon>Pseudomonadati</taxon>
        <taxon>Bacteroidota</taxon>
        <taxon>Cytophagia</taxon>
        <taxon>Cytophagales</taxon>
        <taxon>Hymenobacteraceae</taxon>
        <taxon>Hymenobacter</taxon>
    </lineage>
</organism>
<dbReference type="AlphaFoldDB" id="A0A927GK68"/>
<reference evidence="1" key="1">
    <citation type="submission" date="2020-09" db="EMBL/GenBank/DDBJ databases">
        <authorList>
            <person name="Kim M.K."/>
        </authorList>
    </citation>
    <scope>NUCLEOTIDE SEQUENCE</scope>
    <source>
        <strain evidence="1">BT664</strain>
    </source>
</reference>
<name>A0A927GK68_9BACT</name>
<dbReference type="Proteomes" id="UP000612233">
    <property type="component" value="Unassembled WGS sequence"/>
</dbReference>
<sequence>MIIFEGSSRKKIFRWKWSFYDKEEKNIAAFYSHSRWFSKLHAVNATMKCHVANIKLTVRLNISLFTYSITSDHDNNRYLLSSDMTKNNFSIFVNEIQLGLLIKTENNSGEHFTSNWKLIIDENVNEYAIILICYGMFILAERNFDLWGSD</sequence>
<keyword evidence="2" id="KW-1185">Reference proteome</keyword>
<accession>A0A927GK68</accession>
<proteinExistence type="predicted"/>
<dbReference type="EMBL" id="JACXAD010000017">
    <property type="protein sequence ID" value="MBD2769242.1"/>
    <property type="molecule type" value="Genomic_DNA"/>
</dbReference>
<evidence type="ECO:0000313" key="2">
    <source>
        <dbReference type="Proteomes" id="UP000612233"/>
    </source>
</evidence>
<comment type="caution">
    <text evidence="1">The sequence shown here is derived from an EMBL/GenBank/DDBJ whole genome shotgun (WGS) entry which is preliminary data.</text>
</comment>
<protein>
    <submittedName>
        <fullName evidence="1">Uncharacterized protein</fullName>
    </submittedName>
</protein>
<evidence type="ECO:0000313" key="1">
    <source>
        <dbReference type="EMBL" id="MBD2769242.1"/>
    </source>
</evidence>
<gene>
    <name evidence="1" type="ORF">IC235_15225</name>
</gene>